<dbReference type="SMART" id="SM00670">
    <property type="entry name" value="PINc"/>
    <property type="match status" value="1"/>
</dbReference>
<dbReference type="EMBL" id="MHJG01000022">
    <property type="protein sequence ID" value="OGY63437.1"/>
    <property type="molecule type" value="Genomic_DNA"/>
</dbReference>
<dbReference type="Pfam" id="PF01850">
    <property type="entry name" value="PIN"/>
    <property type="match status" value="1"/>
</dbReference>
<evidence type="ECO:0000313" key="4">
    <source>
        <dbReference type="Proteomes" id="UP000177960"/>
    </source>
</evidence>
<evidence type="ECO:0000313" key="3">
    <source>
        <dbReference type="EMBL" id="OGY63437.1"/>
    </source>
</evidence>
<proteinExistence type="predicted"/>
<accession>A0A1G1ZHX9</accession>
<keyword evidence="1" id="KW-0812">Transmembrane</keyword>
<dbReference type="SUPFAM" id="SSF88723">
    <property type="entry name" value="PIN domain-like"/>
    <property type="match status" value="1"/>
</dbReference>
<reference evidence="3 4" key="1">
    <citation type="journal article" date="2016" name="Nat. Commun.">
        <title>Thousands of microbial genomes shed light on interconnected biogeochemical processes in an aquifer system.</title>
        <authorList>
            <person name="Anantharaman K."/>
            <person name="Brown C.T."/>
            <person name="Hug L.A."/>
            <person name="Sharon I."/>
            <person name="Castelle C.J."/>
            <person name="Probst A.J."/>
            <person name="Thomas B.C."/>
            <person name="Singh A."/>
            <person name="Wilkins M.J."/>
            <person name="Karaoz U."/>
            <person name="Brodie E.L."/>
            <person name="Williams K.H."/>
            <person name="Hubbard S.S."/>
            <person name="Banfield J.F."/>
        </authorList>
    </citation>
    <scope>NUCLEOTIDE SEQUENCE [LARGE SCALE GENOMIC DNA]</scope>
</reference>
<organism evidence="3 4">
    <name type="scientific">Candidatus Harrisonbacteria bacterium RIFCSPHIGHO2_02_FULL_42_16</name>
    <dbReference type="NCBI Taxonomy" id="1798404"/>
    <lineage>
        <taxon>Bacteria</taxon>
        <taxon>Candidatus Harrisoniibacteriota</taxon>
    </lineage>
</organism>
<dbReference type="STRING" id="1798404.A3B92_01450"/>
<feature type="transmembrane region" description="Helical" evidence="1">
    <location>
        <begin position="12"/>
        <end position="32"/>
    </location>
</feature>
<dbReference type="Proteomes" id="UP000177960">
    <property type="component" value="Unassembled WGS sequence"/>
</dbReference>
<protein>
    <recommendedName>
        <fullName evidence="2">PIN domain-containing protein</fullName>
    </recommendedName>
</protein>
<dbReference type="InterPro" id="IPR002716">
    <property type="entry name" value="PIN_dom"/>
</dbReference>
<dbReference type="InterPro" id="IPR029060">
    <property type="entry name" value="PIN-like_dom_sf"/>
</dbReference>
<gene>
    <name evidence="3" type="ORF">A3B92_01450</name>
</gene>
<keyword evidence="1" id="KW-0472">Membrane</keyword>
<keyword evidence="1" id="KW-1133">Transmembrane helix</keyword>
<sequence>MQSNTAKNKVFLDSSMLIAAVLSSSGGSFYILSQWRDKFEFQINQFVFDEVNEVLSRKFYNNKEFKSRFMILLGLSKIIILNNSVKQKVRGLLELISKEDAPILASAIEHSSFLITLDNDFFTQKVLQFAQLHKLTILKPKDFILQNR</sequence>
<comment type="caution">
    <text evidence="3">The sequence shown here is derived from an EMBL/GenBank/DDBJ whole genome shotgun (WGS) entry which is preliminary data.</text>
</comment>
<name>A0A1G1ZHX9_9BACT</name>
<dbReference type="AlphaFoldDB" id="A0A1G1ZHX9"/>
<feature type="domain" description="PIN" evidence="2">
    <location>
        <begin position="8"/>
        <end position="123"/>
    </location>
</feature>
<evidence type="ECO:0000259" key="2">
    <source>
        <dbReference type="SMART" id="SM00670"/>
    </source>
</evidence>
<evidence type="ECO:0000256" key="1">
    <source>
        <dbReference type="SAM" id="Phobius"/>
    </source>
</evidence>